<accession>A0A1W1DVP6</accession>
<sequence>MKKPIVVLGIGELGSVFARAFLKNNHAVYPITRSTDINELKASIDPELILVCTAEGDLQSALSSIPSEWKDRVAMMQNELLPRDWETHNFTNPTVISVWFEKKKGMDSKVLISSPAFGPKAQTLADSLALIDIPAHVVANKDELLFELVLKNLYILTTNIAGLAIHSSPLGGVAIESGANVNDLRNNHLQLMREVSIDILKLQTALTGKTFDDEALEQGMIEAFEGDLEHGCMGRSAPARLNRALQLAQEFNLEVSTLQKIKDNS</sequence>
<dbReference type="InterPro" id="IPR036291">
    <property type="entry name" value="NAD(P)-bd_dom_sf"/>
</dbReference>
<name>A0A1W1DVP6_9ZZZZ</name>
<dbReference type="EMBL" id="FPHX01000217">
    <property type="protein sequence ID" value="SFV85790.1"/>
    <property type="molecule type" value="Genomic_DNA"/>
</dbReference>
<organism evidence="1">
    <name type="scientific">hydrothermal vent metagenome</name>
    <dbReference type="NCBI Taxonomy" id="652676"/>
    <lineage>
        <taxon>unclassified sequences</taxon>
        <taxon>metagenomes</taxon>
        <taxon>ecological metagenomes</taxon>
    </lineage>
</organism>
<protein>
    <recommendedName>
        <fullName evidence="2">Ketopantoate reductase N-terminal domain-containing protein</fullName>
    </recommendedName>
</protein>
<dbReference type="AlphaFoldDB" id="A0A1W1DVP6"/>
<dbReference type="Gene3D" id="3.40.50.720">
    <property type="entry name" value="NAD(P)-binding Rossmann-like Domain"/>
    <property type="match status" value="1"/>
</dbReference>
<gene>
    <name evidence="1" type="ORF">MNB_SUP05-9-580</name>
</gene>
<evidence type="ECO:0008006" key="2">
    <source>
        <dbReference type="Google" id="ProtNLM"/>
    </source>
</evidence>
<evidence type="ECO:0000313" key="1">
    <source>
        <dbReference type="EMBL" id="SFV85790.1"/>
    </source>
</evidence>
<reference evidence="1" key="1">
    <citation type="submission" date="2016-10" db="EMBL/GenBank/DDBJ databases">
        <authorList>
            <person name="de Groot N.N."/>
        </authorList>
    </citation>
    <scope>NUCLEOTIDE SEQUENCE</scope>
</reference>
<proteinExistence type="predicted"/>
<dbReference type="SUPFAM" id="SSF51735">
    <property type="entry name" value="NAD(P)-binding Rossmann-fold domains"/>
    <property type="match status" value="1"/>
</dbReference>